<evidence type="ECO:0000313" key="2">
    <source>
        <dbReference type="EMBL" id="TYT24839.1"/>
    </source>
</evidence>
<comment type="caution">
    <text evidence="2">The sequence shown here is derived from an EMBL/GenBank/DDBJ whole genome shotgun (WGS) entry which is preliminary data.</text>
</comment>
<gene>
    <name evidence="2" type="ORF">FZO89_00270</name>
</gene>
<feature type="signal peptide" evidence="1">
    <location>
        <begin position="1"/>
        <end position="19"/>
    </location>
</feature>
<proteinExistence type="predicted"/>
<keyword evidence="1" id="KW-0732">Signal</keyword>
<evidence type="ECO:0000313" key="3">
    <source>
        <dbReference type="Proteomes" id="UP000324973"/>
    </source>
</evidence>
<keyword evidence="3" id="KW-1185">Reference proteome</keyword>
<protein>
    <submittedName>
        <fullName evidence="2">Uncharacterized protein</fullName>
    </submittedName>
</protein>
<reference evidence="2 3" key="1">
    <citation type="submission" date="2019-08" db="EMBL/GenBank/DDBJ databases">
        <title>Luteimonas viscosus sp. nov., isolated from soil of a sunflower field.</title>
        <authorList>
            <person name="Jianli Z."/>
            <person name="Ying Z."/>
        </authorList>
    </citation>
    <scope>NUCLEOTIDE SEQUENCE [LARGE SCALE GENOMIC DNA]</scope>
    <source>
        <strain evidence="2 3">XBU10</strain>
    </source>
</reference>
<dbReference type="RefSeq" id="WP_149101389.1">
    <property type="nucleotide sequence ID" value="NZ_VTFT01000001.1"/>
</dbReference>
<evidence type="ECO:0000256" key="1">
    <source>
        <dbReference type="SAM" id="SignalP"/>
    </source>
</evidence>
<accession>A0A5D4XJY3</accession>
<feature type="chain" id="PRO_5022942656" evidence="1">
    <location>
        <begin position="20"/>
        <end position="161"/>
    </location>
</feature>
<name>A0A5D4XJY3_9GAMM</name>
<organism evidence="2 3">
    <name type="scientific">Luteimonas viscosa</name>
    <dbReference type="NCBI Taxonomy" id="1132694"/>
    <lineage>
        <taxon>Bacteria</taxon>
        <taxon>Pseudomonadati</taxon>
        <taxon>Pseudomonadota</taxon>
        <taxon>Gammaproteobacteria</taxon>
        <taxon>Lysobacterales</taxon>
        <taxon>Lysobacteraceae</taxon>
        <taxon>Luteimonas</taxon>
    </lineage>
</organism>
<dbReference type="Proteomes" id="UP000324973">
    <property type="component" value="Unassembled WGS sequence"/>
</dbReference>
<sequence>MRHSLNCLGSYLATLSLVAGLAAFDARKESGQRDGFALYEASGRLKGPTNGARCTVFGGFAEKLCIYTLPELATKLDAKRLPVLTEGNLRVYNGHLVVCPSEPTSSPIFMLDIQDNNLRAQDIAVMIGKRVEIAGHYDSSGKAWSDGEQAGLIVVGSMRWL</sequence>
<dbReference type="AlphaFoldDB" id="A0A5D4XJY3"/>
<dbReference type="EMBL" id="VTFT01000001">
    <property type="protein sequence ID" value="TYT24839.1"/>
    <property type="molecule type" value="Genomic_DNA"/>
</dbReference>